<feature type="transmembrane region" description="Helical" evidence="4">
    <location>
        <begin position="47"/>
        <end position="64"/>
    </location>
</feature>
<name>A0A1P8N0Y4_9RHOB</name>
<feature type="domain" description="Major facilitator superfamily (MFS) profile" evidence="5">
    <location>
        <begin position="166"/>
        <end position="395"/>
    </location>
</feature>
<keyword evidence="7" id="KW-1185">Reference proteome</keyword>
<feature type="transmembrane region" description="Helical" evidence="4">
    <location>
        <begin position="7"/>
        <end position="27"/>
    </location>
</feature>
<feature type="transmembrane region" description="Helical" evidence="4">
    <location>
        <begin position="164"/>
        <end position="184"/>
    </location>
</feature>
<evidence type="ECO:0000256" key="3">
    <source>
        <dbReference type="ARBA" id="ARBA00023136"/>
    </source>
</evidence>
<feature type="transmembrane region" description="Helical" evidence="4">
    <location>
        <begin position="96"/>
        <end position="116"/>
    </location>
</feature>
<keyword evidence="1 4" id="KW-0812">Transmembrane</keyword>
<dbReference type="InterPro" id="IPR020846">
    <property type="entry name" value="MFS_dom"/>
</dbReference>
<evidence type="ECO:0000313" key="6">
    <source>
        <dbReference type="EMBL" id="APX13912.1"/>
    </source>
</evidence>
<dbReference type="EMBL" id="CP019312">
    <property type="protein sequence ID" value="APX13912.1"/>
    <property type="molecule type" value="Genomic_DNA"/>
</dbReference>
<evidence type="ECO:0000256" key="4">
    <source>
        <dbReference type="SAM" id="Phobius"/>
    </source>
</evidence>
<dbReference type="Pfam" id="PF07690">
    <property type="entry name" value="MFS_1"/>
    <property type="match status" value="1"/>
</dbReference>
<feature type="transmembrane region" description="Helical" evidence="4">
    <location>
        <begin position="363"/>
        <end position="383"/>
    </location>
</feature>
<feature type="transmembrane region" description="Helical" evidence="4">
    <location>
        <begin position="215"/>
        <end position="238"/>
    </location>
</feature>
<feature type="transmembrane region" description="Helical" evidence="4">
    <location>
        <begin position="305"/>
        <end position="326"/>
    </location>
</feature>
<dbReference type="Proteomes" id="UP000186336">
    <property type="component" value="Chromosome"/>
</dbReference>
<dbReference type="KEGG" id="tom:BWR18_14795"/>
<evidence type="ECO:0000313" key="7">
    <source>
        <dbReference type="Proteomes" id="UP000186336"/>
    </source>
</evidence>
<dbReference type="PROSITE" id="PS50850">
    <property type="entry name" value="MFS"/>
    <property type="match status" value="1"/>
</dbReference>
<dbReference type="AlphaFoldDB" id="A0A1P8N0Y4"/>
<dbReference type="InterPro" id="IPR011701">
    <property type="entry name" value="MFS"/>
</dbReference>
<evidence type="ECO:0000256" key="2">
    <source>
        <dbReference type="ARBA" id="ARBA00022989"/>
    </source>
</evidence>
<feature type="transmembrane region" description="Helical" evidence="4">
    <location>
        <begin position="71"/>
        <end position="90"/>
    </location>
</feature>
<keyword evidence="2 4" id="KW-1133">Transmembrane helix</keyword>
<keyword evidence="3 4" id="KW-0472">Membrane</keyword>
<sequence>MFQKRDFAGLLLANTILGAAFPVQLILGGLAGLMLAPSPTLATLPSSVQTLAGMVAAAPFSLLMGRFGRRVGFALGGLMTLLGAILATQALISQSFILLCAAHFLMGAGWASFQYFRFAAGEAVETNWRPVAISLMMSSLLIAAIVGPQVFIAAKDLLAPIPFAGAYAATGLIAVLGIVPLGLVRMPRRKREPTDEPPNKFASLAALRRPAIRQAIGIAAVSQGVMVFLMIPTPIAMVGCGFSKATASDVVRWHIVAMFAPSFFTGFLIKRFGAQTIATIGLVTIATAAIAAALGLSALHFYGSLIVLGVGWNFGFVGGTAMLDAAVSESEKAAVQGANDTIIALISTICAFAAGFVVSSVGWAVLAMISGGIILVAIAALAFDRNTSQKVKSGP</sequence>
<gene>
    <name evidence="6" type="ORF">BWR18_14795</name>
</gene>
<organism evidence="6 7">
    <name type="scientific">Tateyamaria omphalii</name>
    <dbReference type="NCBI Taxonomy" id="299262"/>
    <lineage>
        <taxon>Bacteria</taxon>
        <taxon>Pseudomonadati</taxon>
        <taxon>Pseudomonadota</taxon>
        <taxon>Alphaproteobacteria</taxon>
        <taxon>Rhodobacterales</taxon>
        <taxon>Roseobacteraceae</taxon>
        <taxon>Tateyamaria</taxon>
    </lineage>
</organism>
<feature type="transmembrane region" description="Helical" evidence="4">
    <location>
        <begin position="276"/>
        <end position="299"/>
    </location>
</feature>
<accession>A0A1P8N0Y4</accession>
<feature type="transmembrane region" description="Helical" evidence="4">
    <location>
        <begin position="128"/>
        <end position="152"/>
    </location>
</feature>
<reference evidence="6 7" key="1">
    <citation type="submission" date="2017-01" db="EMBL/GenBank/DDBJ databases">
        <title>Complete genome of Tateyamaria omphalii DOK1-4 isolated from seawater in Dokdo.</title>
        <authorList>
            <person name="Kim J.H."/>
            <person name="Chi W.-J."/>
        </authorList>
    </citation>
    <scope>NUCLEOTIDE SEQUENCE [LARGE SCALE GENOMIC DNA]</scope>
    <source>
        <strain evidence="6 7">DOK1-4</strain>
    </source>
</reference>
<dbReference type="InterPro" id="IPR036259">
    <property type="entry name" value="MFS_trans_sf"/>
</dbReference>
<feature type="transmembrane region" description="Helical" evidence="4">
    <location>
        <begin position="250"/>
        <end position="269"/>
    </location>
</feature>
<proteinExistence type="predicted"/>
<dbReference type="GO" id="GO:0022857">
    <property type="term" value="F:transmembrane transporter activity"/>
    <property type="evidence" value="ECO:0007669"/>
    <property type="project" value="InterPro"/>
</dbReference>
<dbReference type="Gene3D" id="1.20.1250.20">
    <property type="entry name" value="MFS general substrate transporter like domains"/>
    <property type="match status" value="1"/>
</dbReference>
<dbReference type="PANTHER" id="PTHR23534:SF1">
    <property type="entry name" value="MAJOR FACILITATOR SUPERFAMILY PROTEIN"/>
    <property type="match status" value="1"/>
</dbReference>
<dbReference type="SUPFAM" id="SSF103473">
    <property type="entry name" value="MFS general substrate transporter"/>
    <property type="match status" value="1"/>
</dbReference>
<dbReference type="PANTHER" id="PTHR23534">
    <property type="entry name" value="MFS PERMEASE"/>
    <property type="match status" value="1"/>
</dbReference>
<evidence type="ECO:0000259" key="5">
    <source>
        <dbReference type="PROSITE" id="PS50850"/>
    </source>
</evidence>
<feature type="transmembrane region" description="Helical" evidence="4">
    <location>
        <begin position="338"/>
        <end position="357"/>
    </location>
</feature>
<protein>
    <submittedName>
        <fullName evidence="6">MFS transporter</fullName>
    </submittedName>
</protein>
<evidence type="ECO:0000256" key="1">
    <source>
        <dbReference type="ARBA" id="ARBA00022692"/>
    </source>
</evidence>
<dbReference type="OrthoDB" id="8558006at2"/>